<dbReference type="Gene3D" id="3.40.1570.10">
    <property type="entry name" value="HemS/ChuS/ChuX like domains"/>
    <property type="match status" value="2"/>
</dbReference>
<protein>
    <submittedName>
        <fullName evidence="2">Hemin-degrading factor</fullName>
    </submittedName>
</protein>
<dbReference type="EMBL" id="BSYI01000020">
    <property type="protein sequence ID" value="GMG83527.1"/>
    <property type="molecule type" value="Genomic_DNA"/>
</dbReference>
<dbReference type="Proteomes" id="UP001239909">
    <property type="component" value="Unassembled WGS sequence"/>
</dbReference>
<dbReference type="InterPro" id="IPR007845">
    <property type="entry name" value="HemS/ChuX_dom"/>
</dbReference>
<organism evidence="2 3">
    <name type="scientific">Paralimibaculum aggregatum</name>
    <dbReference type="NCBI Taxonomy" id="3036245"/>
    <lineage>
        <taxon>Bacteria</taxon>
        <taxon>Pseudomonadati</taxon>
        <taxon>Pseudomonadota</taxon>
        <taxon>Alphaproteobacteria</taxon>
        <taxon>Rhodobacterales</taxon>
        <taxon>Paracoccaceae</taxon>
        <taxon>Paralimibaculum</taxon>
    </lineage>
</organism>
<proteinExistence type="predicted"/>
<sequence length="360" mass="38045">MPDTPEMPAPRAPADLLAAWRAAKAENPGLRARDLARSLAVPEAALLEARIGAAEGVARLAPEGTGFAPLMAALPALGPVMTLARNEAAVHETRGPLTEVGGEGAIGQVTGPIDLRLFYRRWHVGYRVSEETRSGLRHSLQIFDAAGTAVLKLHAQEGTDMAAFERVAADFADTAGREIAFAPPAAPQPDRPDAEIDRAALRDGWRSLSHSHDFFRLLHATGAGRLQALRLAGADLARAADAGAAQRMLEAAAAAAVPIMCFVGNAGCIQIFSGRVERIVMMGPWLNVLDPGFNLHLRTDLVASAWLVTKPTTTRGPITSLELFDAAGTMVCQFFGARPPGQEELPEWRALVTAAAGPAA</sequence>
<dbReference type="CDD" id="cd16831">
    <property type="entry name" value="HemS-like_C"/>
    <property type="match status" value="1"/>
</dbReference>
<dbReference type="Pfam" id="PF05171">
    <property type="entry name" value="HemS"/>
    <property type="match status" value="2"/>
</dbReference>
<feature type="domain" description="Haemin-degrading HemS/ChuX" evidence="1">
    <location>
        <begin position="223"/>
        <end position="353"/>
    </location>
</feature>
<evidence type="ECO:0000313" key="3">
    <source>
        <dbReference type="Proteomes" id="UP001239909"/>
    </source>
</evidence>
<feature type="domain" description="Haemin-degrading HemS/ChuX" evidence="1">
    <location>
        <begin position="41"/>
        <end position="171"/>
    </location>
</feature>
<name>A0ABQ6LP74_9RHOB</name>
<dbReference type="InterPro" id="IPR053733">
    <property type="entry name" value="Heme_Transport_Util_sf"/>
</dbReference>
<evidence type="ECO:0000259" key="1">
    <source>
        <dbReference type="Pfam" id="PF05171"/>
    </source>
</evidence>
<comment type="caution">
    <text evidence="2">The sequence shown here is derived from an EMBL/GenBank/DDBJ whole genome shotgun (WGS) entry which is preliminary data.</text>
</comment>
<dbReference type="RefSeq" id="WP_285672322.1">
    <property type="nucleotide sequence ID" value="NZ_BSYI01000020.1"/>
</dbReference>
<dbReference type="CDD" id="cd16830">
    <property type="entry name" value="HemS-like_N"/>
    <property type="match status" value="1"/>
</dbReference>
<reference evidence="2 3" key="1">
    <citation type="submission" date="2023-04" db="EMBL/GenBank/DDBJ databases">
        <title>Marinoamorphus aggregata gen. nov., sp. Nov., isolate from tissue of brittle star Ophioplocus japonicus.</title>
        <authorList>
            <person name="Kawano K."/>
            <person name="Sawayama S."/>
            <person name="Nakagawa S."/>
        </authorList>
    </citation>
    <scope>NUCLEOTIDE SEQUENCE [LARGE SCALE GENOMIC DNA]</scope>
    <source>
        <strain evidence="2 3">NKW23</strain>
    </source>
</reference>
<gene>
    <name evidence="2" type="ORF">LNKW23_27400</name>
</gene>
<dbReference type="SUPFAM" id="SSF144064">
    <property type="entry name" value="Heme iron utilization protein-like"/>
    <property type="match status" value="1"/>
</dbReference>
<evidence type="ECO:0000313" key="2">
    <source>
        <dbReference type="EMBL" id="GMG83527.1"/>
    </source>
</evidence>
<keyword evidence="3" id="KW-1185">Reference proteome</keyword>
<accession>A0ABQ6LP74</accession>